<evidence type="ECO:0000256" key="8">
    <source>
        <dbReference type="ARBA" id="ARBA00023326"/>
    </source>
</evidence>
<evidence type="ECO:0000256" key="3">
    <source>
        <dbReference type="ARBA" id="ARBA00022525"/>
    </source>
</evidence>
<evidence type="ECO:0000256" key="10">
    <source>
        <dbReference type="SAM" id="SignalP"/>
    </source>
</evidence>
<gene>
    <name evidence="11" type="ORF">PT974_05180</name>
</gene>
<feature type="signal peptide" evidence="10">
    <location>
        <begin position="1"/>
        <end position="16"/>
    </location>
</feature>
<name>A0ABR0SPY6_9HYPO</name>
<feature type="chain" id="PRO_5045358780" description="feruloyl esterase" evidence="10">
    <location>
        <begin position="17"/>
        <end position="297"/>
    </location>
</feature>
<keyword evidence="7" id="KW-0119">Carbohydrate metabolism</keyword>
<comment type="catalytic activity">
    <reaction evidence="9">
        <text>feruloyl-polysaccharide + H2O = ferulate + polysaccharide.</text>
        <dbReference type="EC" id="3.1.1.73"/>
    </reaction>
</comment>
<dbReference type="InterPro" id="IPR029058">
    <property type="entry name" value="AB_hydrolase_fold"/>
</dbReference>
<proteinExistence type="predicted"/>
<dbReference type="Gene3D" id="3.40.50.1820">
    <property type="entry name" value="alpha/beta hydrolase"/>
    <property type="match status" value="1"/>
</dbReference>
<evidence type="ECO:0000313" key="12">
    <source>
        <dbReference type="Proteomes" id="UP001338125"/>
    </source>
</evidence>
<dbReference type="EC" id="3.1.1.73" evidence="2"/>
<evidence type="ECO:0000313" key="11">
    <source>
        <dbReference type="EMBL" id="KAK5994242.1"/>
    </source>
</evidence>
<dbReference type="PANTHER" id="PTHR38050:SF2">
    <property type="entry name" value="FERULOYL ESTERASE C-RELATED"/>
    <property type="match status" value="1"/>
</dbReference>
<protein>
    <recommendedName>
        <fullName evidence="2">feruloyl esterase</fullName>
        <ecNumber evidence="2">3.1.1.73</ecNumber>
    </recommendedName>
</protein>
<reference evidence="11 12" key="1">
    <citation type="submission" date="2024-01" db="EMBL/GenBank/DDBJ databases">
        <title>Complete genome of Cladobotryum mycophilum ATHUM6906.</title>
        <authorList>
            <person name="Christinaki A.C."/>
            <person name="Myridakis A.I."/>
            <person name="Kouvelis V.N."/>
        </authorList>
    </citation>
    <scope>NUCLEOTIDE SEQUENCE [LARGE SCALE GENOMIC DNA]</scope>
    <source>
        <strain evidence="11 12">ATHUM6906</strain>
    </source>
</reference>
<evidence type="ECO:0000256" key="6">
    <source>
        <dbReference type="ARBA" id="ARBA00022801"/>
    </source>
</evidence>
<comment type="caution">
    <text evidence="11">The sequence shown here is derived from an EMBL/GenBank/DDBJ whole genome shotgun (WGS) entry which is preliminary data.</text>
</comment>
<accession>A0ABR0SPY6</accession>
<evidence type="ECO:0000256" key="7">
    <source>
        <dbReference type="ARBA" id="ARBA00023277"/>
    </source>
</evidence>
<evidence type="ECO:0000256" key="1">
    <source>
        <dbReference type="ARBA" id="ARBA00004613"/>
    </source>
</evidence>
<keyword evidence="12" id="KW-1185">Reference proteome</keyword>
<keyword evidence="5 10" id="KW-0732">Signal</keyword>
<dbReference type="InterPro" id="IPR043595">
    <property type="entry name" value="FaeB/C/D"/>
</dbReference>
<evidence type="ECO:0000256" key="4">
    <source>
        <dbReference type="ARBA" id="ARBA00022651"/>
    </source>
</evidence>
<organism evidence="11 12">
    <name type="scientific">Cladobotryum mycophilum</name>
    <dbReference type="NCBI Taxonomy" id="491253"/>
    <lineage>
        <taxon>Eukaryota</taxon>
        <taxon>Fungi</taxon>
        <taxon>Dikarya</taxon>
        <taxon>Ascomycota</taxon>
        <taxon>Pezizomycotina</taxon>
        <taxon>Sordariomycetes</taxon>
        <taxon>Hypocreomycetidae</taxon>
        <taxon>Hypocreales</taxon>
        <taxon>Hypocreaceae</taxon>
        <taxon>Cladobotryum</taxon>
    </lineage>
</organism>
<dbReference type="Proteomes" id="UP001338125">
    <property type="component" value="Unassembled WGS sequence"/>
</dbReference>
<keyword evidence="6" id="KW-0378">Hydrolase</keyword>
<evidence type="ECO:0000256" key="5">
    <source>
        <dbReference type="ARBA" id="ARBA00022729"/>
    </source>
</evidence>
<dbReference type="EMBL" id="JAVFKD010000011">
    <property type="protein sequence ID" value="KAK5994242.1"/>
    <property type="molecule type" value="Genomic_DNA"/>
</dbReference>
<dbReference type="PANTHER" id="PTHR38050">
    <property type="match status" value="1"/>
</dbReference>
<keyword evidence="8" id="KW-0624">Polysaccharide degradation</keyword>
<keyword evidence="3" id="KW-0964">Secreted</keyword>
<evidence type="ECO:0000256" key="9">
    <source>
        <dbReference type="ARBA" id="ARBA00034075"/>
    </source>
</evidence>
<comment type="subcellular location">
    <subcellularLocation>
        <location evidence="1">Secreted</location>
    </subcellularLocation>
</comment>
<keyword evidence="4" id="KW-0858">Xylan degradation</keyword>
<dbReference type="SUPFAM" id="SSF53474">
    <property type="entry name" value="alpha/beta-Hydrolases"/>
    <property type="match status" value="1"/>
</dbReference>
<evidence type="ECO:0000256" key="2">
    <source>
        <dbReference type="ARBA" id="ARBA00013091"/>
    </source>
</evidence>
<sequence>MVLLGIALIVPVLAVASRLPKSPLPHSATGCAKVLPKGQSVGKVYNVTIPSGDGTRSLLISIPPSYNSNAPAPLILSYHGGDRDATDQLQLDEFTNPAFNSNSYVVYPQGIKDTWQGVPDVTANDIQFTTDILDYVQSQYCIDTTRIFATGKSDGGGFCNVLACDPTLSSRIAAFAPVSGAFYIDSSLCMPSKVDIPCKNSRSNIPFLEFHGGNDSTIPYKGGPDRGSVFQPSHTSSNRLNTGLVEHIYDSVIGHDWPSTAPNADNQRPDHHVASFNATPIVLEFFKQNFLNSRELK</sequence>